<evidence type="ECO:0000256" key="2">
    <source>
        <dbReference type="SAM" id="SignalP"/>
    </source>
</evidence>
<gene>
    <name evidence="3" type="ORF">PSTG_01065</name>
</gene>
<evidence type="ECO:0000256" key="1">
    <source>
        <dbReference type="SAM" id="MobiDB-lite"/>
    </source>
</evidence>
<accession>A0A0L0W2D1</accession>
<keyword evidence="2" id="KW-0732">Signal</keyword>
<dbReference type="Proteomes" id="UP000054564">
    <property type="component" value="Unassembled WGS sequence"/>
</dbReference>
<protein>
    <submittedName>
        <fullName evidence="3">Uncharacterized protein</fullName>
    </submittedName>
</protein>
<feature type="region of interest" description="Disordered" evidence="1">
    <location>
        <begin position="217"/>
        <end position="248"/>
    </location>
</feature>
<proteinExistence type="predicted"/>
<dbReference type="EMBL" id="AJIL01000006">
    <property type="protein sequence ID" value="KNF05664.1"/>
    <property type="molecule type" value="Genomic_DNA"/>
</dbReference>
<comment type="caution">
    <text evidence="3">The sequence shown here is derived from an EMBL/GenBank/DDBJ whole genome shotgun (WGS) entry which is preliminary data.</text>
</comment>
<name>A0A0L0W2D1_9BASI</name>
<dbReference type="AlphaFoldDB" id="A0A0L0W2D1"/>
<feature type="compositionally biased region" description="Polar residues" evidence="1">
    <location>
        <begin position="221"/>
        <end position="240"/>
    </location>
</feature>
<feature type="signal peptide" evidence="2">
    <location>
        <begin position="1"/>
        <end position="19"/>
    </location>
</feature>
<keyword evidence="4" id="KW-1185">Reference proteome</keyword>
<evidence type="ECO:0000313" key="3">
    <source>
        <dbReference type="EMBL" id="KNF05664.1"/>
    </source>
</evidence>
<sequence>MKLITLSLLLFPSLQQVFAYFLPHFNGRPVFPPHENVHRDLSAQSNVKPADYPEYQNPESSVAPDDLDAMNTNHVPASRCPDDKNSKAIDQLPQSKNCSAPGLFQPLLHLQPGEYETDIQFYTIFRNYDHVDYHEKLIQVLITALTTTLSSSNFTAPTLTTNIYNFLLEIDRIPAANTSDASEHKCDTDTRTTNPTDSTPKNGFLVKPFAWMVEKDDASEEAQNPETSTDTKCESGSASQKVHDIKSMDEDEQTVILPLAHRYWAQKDQLQLLLFFGGLRRTR</sequence>
<organism evidence="3 4">
    <name type="scientific">Puccinia striiformis f. sp. tritici PST-78</name>
    <dbReference type="NCBI Taxonomy" id="1165861"/>
    <lineage>
        <taxon>Eukaryota</taxon>
        <taxon>Fungi</taxon>
        <taxon>Dikarya</taxon>
        <taxon>Basidiomycota</taxon>
        <taxon>Pucciniomycotina</taxon>
        <taxon>Pucciniomycetes</taxon>
        <taxon>Pucciniales</taxon>
        <taxon>Pucciniaceae</taxon>
        <taxon>Puccinia</taxon>
    </lineage>
</organism>
<dbReference type="OrthoDB" id="10502950at2759"/>
<feature type="compositionally biased region" description="Basic and acidic residues" evidence="1">
    <location>
        <begin position="181"/>
        <end position="190"/>
    </location>
</feature>
<feature type="chain" id="PRO_5005551030" evidence="2">
    <location>
        <begin position="20"/>
        <end position="283"/>
    </location>
</feature>
<evidence type="ECO:0000313" key="4">
    <source>
        <dbReference type="Proteomes" id="UP000054564"/>
    </source>
</evidence>
<reference evidence="4" key="1">
    <citation type="submission" date="2014-03" db="EMBL/GenBank/DDBJ databases">
        <title>The Genome Sequence of Puccinia striiformis f. sp. tritici PST-78.</title>
        <authorList>
            <consortium name="The Broad Institute Genome Sequencing Platform"/>
            <person name="Cuomo C."/>
            <person name="Hulbert S."/>
            <person name="Chen X."/>
            <person name="Walker B."/>
            <person name="Young S.K."/>
            <person name="Zeng Q."/>
            <person name="Gargeya S."/>
            <person name="Fitzgerald M."/>
            <person name="Haas B."/>
            <person name="Abouelleil A."/>
            <person name="Alvarado L."/>
            <person name="Arachchi H.M."/>
            <person name="Berlin A.M."/>
            <person name="Chapman S.B."/>
            <person name="Goldberg J."/>
            <person name="Griggs A."/>
            <person name="Gujja S."/>
            <person name="Hansen M."/>
            <person name="Howarth C."/>
            <person name="Imamovic A."/>
            <person name="Larimer J."/>
            <person name="McCowan C."/>
            <person name="Montmayeur A."/>
            <person name="Murphy C."/>
            <person name="Neiman D."/>
            <person name="Pearson M."/>
            <person name="Priest M."/>
            <person name="Roberts A."/>
            <person name="Saif S."/>
            <person name="Shea T."/>
            <person name="Sisk P."/>
            <person name="Sykes S."/>
            <person name="Wortman J."/>
            <person name="Nusbaum C."/>
            <person name="Birren B."/>
        </authorList>
    </citation>
    <scope>NUCLEOTIDE SEQUENCE [LARGE SCALE GENOMIC DNA]</scope>
    <source>
        <strain evidence="4">race PST-78</strain>
    </source>
</reference>
<feature type="region of interest" description="Disordered" evidence="1">
    <location>
        <begin position="178"/>
        <end position="199"/>
    </location>
</feature>